<sequence length="159" mass="16953">MVRQGVEKSPKRHREKRRVRFALPPPGGGSPVAPLSPLTSRRGADRTSGVAVSSSVGVCGGGSFSFDPRRETSRSRWLPEEIAREATTAATDRQPVYFDGTLSPTTGAAPEPPSYSACGRALVRAARDADDEELAELLRKACMVGLSRDDLNAVDSSGR</sequence>
<evidence type="ECO:0000313" key="2">
    <source>
        <dbReference type="EMBL" id="CAH1963940.1"/>
    </source>
</evidence>
<proteinExistence type="predicted"/>
<evidence type="ECO:0000313" key="3">
    <source>
        <dbReference type="Proteomes" id="UP001152888"/>
    </source>
</evidence>
<feature type="compositionally biased region" description="Basic residues" evidence="1">
    <location>
        <begin position="10"/>
        <end position="20"/>
    </location>
</feature>
<evidence type="ECO:0000256" key="1">
    <source>
        <dbReference type="SAM" id="MobiDB-lite"/>
    </source>
</evidence>
<feature type="compositionally biased region" description="Basic and acidic residues" evidence="1">
    <location>
        <begin position="67"/>
        <end position="84"/>
    </location>
</feature>
<protein>
    <submittedName>
        <fullName evidence="2">Uncharacterized protein</fullName>
    </submittedName>
</protein>
<comment type="caution">
    <text evidence="2">The sequence shown here is derived from an EMBL/GenBank/DDBJ whole genome shotgun (WGS) entry which is preliminary data.</text>
</comment>
<dbReference type="AlphaFoldDB" id="A0A9P0P291"/>
<feature type="region of interest" description="Disordered" evidence="1">
    <location>
        <begin position="1"/>
        <end position="114"/>
    </location>
</feature>
<name>A0A9P0P291_ACAOB</name>
<gene>
    <name evidence="2" type="ORF">ACAOBT_LOCUS5512</name>
</gene>
<dbReference type="Proteomes" id="UP001152888">
    <property type="component" value="Unassembled WGS sequence"/>
</dbReference>
<accession>A0A9P0P291</accession>
<dbReference type="EMBL" id="CAKOFQ010006712">
    <property type="protein sequence ID" value="CAH1963940.1"/>
    <property type="molecule type" value="Genomic_DNA"/>
</dbReference>
<dbReference type="OrthoDB" id="6781295at2759"/>
<reference evidence="2" key="1">
    <citation type="submission" date="2022-03" db="EMBL/GenBank/DDBJ databases">
        <authorList>
            <person name="Sayadi A."/>
        </authorList>
    </citation>
    <scope>NUCLEOTIDE SEQUENCE</scope>
</reference>
<keyword evidence="3" id="KW-1185">Reference proteome</keyword>
<feature type="compositionally biased region" description="Low complexity" evidence="1">
    <location>
        <begin position="48"/>
        <end position="57"/>
    </location>
</feature>
<organism evidence="2 3">
    <name type="scientific">Acanthoscelides obtectus</name>
    <name type="common">Bean weevil</name>
    <name type="synonym">Bruchus obtectus</name>
    <dbReference type="NCBI Taxonomy" id="200917"/>
    <lineage>
        <taxon>Eukaryota</taxon>
        <taxon>Metazoa</taxon>
        <taxon>Ecdysozoa</taxon>
        <taxon>Arthropoda</taxon>
        <taxon>Hexapoda</taxon>
        <taxon>Insecta</taxon>
        <taxon>Pterygota</taxon>
        <taxon>Neoptera</taxon>
        <taxon>Endopterygota</taxon>
        <taxon>Coleoptera</taxon>
        <taxon>Polyphaga</taxon>
        <taxon>Cucujiformia</taxon>
        <taxon>Chrysomeloidea</taxon>
        <taxon>Chrysomelidae</taxon>
        <taxon>Bruchinae</taxon>
        <taxon>Bruchini</taxon>
        <taxon>Acanthoscelides</taxon>
    </lineage>
</organism>